<dbReference type="GO" id="GO:0042802">
    <property type="term" value="F:identical protein binding"/>
    <property type="evidence" value="ECO:0007669"/>
    <property type="project" value="TreeGrafter"/>
</dbReference>
<dbReference type="GO" id="GO:0019856">
    <property type="term" value="P:pyrimidine nucleobase biosynthetic process"/>
    <property type="evidence" value="ECO:0007669"/>
    <property type="project" value="TreeGrafter"/>
</dbReference>
<dbReference type="InterPro" id="IPR004468">
    <property type="entry name" value="CTP_synthase"/>
</dbReference>
<evidence type="ECO:0000313" key="12">
    <source>
        <dbReference type="Proteomes" id="UP000034160"/>
    </source>
</evidence>
<evidence type="ECO:0000256" key="5">
    <source>
        <dbReference type="ARBA" id="ARBA00022741"/>
    </source>
</evidence>
<dbReference type="GO" id="GO:0005524">
    <property type="term" value="F:ATP binding"/>
    <property type="evidence" value="ECO:0007669"/>
    <property type="project" value="UniProtKB-KW"/>
</dbReference>
<evidence type="ECO:0000256" key="7">
    <source>
        <dbReference type="ARBA" id="ARBA00022962"/>
    </source>
</evidence>
<dbReference type="NCBIfam" id="NF003792">
    <property type="entry name" value="PRK05380.1"/>
    <property type="match status" value="1"/>
</dbReference>
<evidence type="ECO:0000256" key="3">
    <source>
        <dbReference type="ARBA" id="ARBA00012291"/>
    </source>
</evidence>
<comment type="similarity">
    <text evidence="2">Belongs to the CTP synthase family.</text>
</comment>
<evidence type="ECO:0000256" key="2">
    <source>
        <dbReference type="ARBA" id="ARBA00007533"/>
    </source>
</evidence>
<dbReference type="InterPro" id="IPR029062">
    <property type="entry name" value="Class_I_gatase-like"/>
</dbReference>
<dbReference type="SUPFAM" id="SSF52317">
    <property type="entry name" value="Class I glutamine amidotransferase-like"/>
    <property type="match status" value="1"/>
</dbReference>
<keyword evidence="8" id="KW-0665">Pyrimidine biosynthesis</keyword>
<evidence type="ECO:0000313" key="11">
    <source>
        <dbReference type="EMBL" id="KKS30895.1"/>
    </source>
</evidence>
<keyword evidence="4" id="KW-0436">Ligase</keyword>
<accession>A0A0G0Y274</accession>
<keyword evidence="7" id="KW-0315">Glutamine amidotransferase</keyword>
<reference evidence="11 12" key="1">
    <citation type="journal article" date="2015" name="Nature">
        <title>rRNA introns, odd ribosomes, and small enigmatic genomes across a large radiation of phyla.</title>
        <authorList>
            <person name="Brown C.T."/>
            <person name="Hug L.A."/>
            <person name="Thomas B.C."/>
            <person name="Sharon I."/>
            <person name="Castelle C.J."/>
            <person name="Singh A."/>
            <person name="Wilkins M.J."/>
            <person name="Williams K.H."/>
            <person name="Banfield J.F."/>
        </authorList>
    </citation>
    <scope>NUCLEOTIDE SEQUENCE [LARGE SCALE GENOMIC DNA]</scope>
</reference>
<dbReference type="PATRIC" id="fig|1618356.3.peg.761"/>
<evidence type="ECO:0000256" key="6">
    <source>
        <dbReference type="ARBA" id="ARBA00022840"/>
    </source>
</evidence>
<comment type="caution">
    <text evidence="11">The sequence shown here is derived from an EMBL/GenBank/DDBJ whole genome shotgun (WGS) entry which is preliminary data.</text>
</comment>
<dbReference type="Gene3D" id="3.40.50.880">
    <property type="match status" value="1"/>
</dbReference>
<dbReference type="Proteomes" id="UP000034160">
    <property type="component" value="Unassembled WGS sequence"/>
</dbReference>
<dbReference type="Pfam" id="PF00117">
    <property type="entry name" value="GATase"/>
    <property type="match status" value="1"/>
</dbReference>
<evidence type="ECO:0000259" key="10">
    <source>
        <dbReference type="Pfam" id="PF00117"/>
    </source>
</evidence>
<comment type="pathway">
    <text evidence="1">Pyrimidine metabolism; CTP biosynthesis via de novo pathway; CTP from UDP: step 2/2.</text>
</comment>
<keyword evidence="6" id="KW-0067">ATP-binding</keyword>
<proteinExistence type="inferred from homology"/>
<dbReference type="PANTHER" id="PTHR11550">
    <property type="entry name" value="CTP SYNTHASE"/>
    <property type="match status" value="1"/>
</dbReference>
<dbReference type="PANTHER" id="PTHR11550:SF0">
    <property type="entry name" value="CTP SYNTHASE-RELATED"/>
    <property type="match status" value="1"/>
</dbReference>
<sequence length="284" mass="32279">KKLKIKPRKKDNKDWNRFVDKTKKTNGEVKIGIVGKYFATGNFVLADAYVSIIEAIKHASYATGKKPIIEWLDAGEMENENNLQKLSGYNGIIIPGGFGDRGVEGKISVIKYCRENKIPILGICYGMQLMVVEFARHVVGLKGAHTTEVNPKTFYNVIDILPEQKEKLKQKDYGGSMRLGARKAKVEKGTIAFKSYGKEMISERHRHRYEVNPDFVKQLEENGIVFSCKSPDGKLMEIAEIPENVHPFFLGAQFHPEFKSRPIDPHPLFLKFIESAEKKHEKLL</sequence>
<dbReference type="STRING" id="1618356.UU93_C0028G0005"/>
<dbReference type="GO" id="GO:0044210">
    <property type="term" value="P:'de novo' CTP biosynthetic process"/>
    <property type="evidence" value="ECO:0007669"/>
    <property type="project" value="UniProtKB-UniPathway"/>
</dbReference>
<dbReference type="FunFam" id="3.40.50.880:FF:000002">
    <property type="entry name" value="CTP synthase"/>
    <property type="match status" value="1"/>
</dbReference>
<comment type="catalytic activity">
    <reaction evidence="9">
        <text>UTP + L-glutamine + ATP + H2O = CTP + L-glutamate + ADP + phosphate + 2 H(+)</text>
        <dbReference type="Rhea" id="RHEA:26426"/>
        <dbReference type="ChEBI" id="CHEBI:15377"/>
        <dbReference type="ChEBI" id="CHEBI:15378"/>
        <dbReference type="ChEBI" id="CHEBI:29985"/>
        <dbReference type="ChEBI" id="CHEBI:30616"/>
        <dbReference type="ChEBI" id="CHEBI:37563"/>
        <dbReference type="ChEBI" id="CHEBI:43474"/>
        <dbReference type="ChEBI" id="CHEBI:46398"/>
        <dbReference type="ChEBI" id="CHEBI:58359"/>
        <dbReference type="ChEBI" id="CHEBI:456216"/>
        <dbReference type="EC" id="6.3.4.2"/>
    </reaction>
</comment>
<gene>
    <name evidence="11" type="ORF">UU93_C0028G0005</name>
</gene>
<dbReference type="InterPro" id="IPR033828">
    <property type="entry name" value="GATase1_CTP_Synthase"/>
</dbReference>
<dbReference type="AlphaFoldDB" id="A0A0G0Y274"/>
<feature type="non-terminal residue" evidence="11">
    <location>
        <position position="1"/>
    </location>
</feature>
<dbReference type="PROSITE" id="PS51273">
    <property type="entry name" value="GATASE_TYPE_1"/>
    <property type="match status" value="1"/>
</dbReference>
<dbReference type="UniPathway" id="UPA00159">
    <property type="reaction ID" value="UER00277"/>
</dbReference>
<dbReference type="GO" id="GO:0003883">
    <property type="term" value="F:CTP synthase activity"/>
    <property type="evidence" value="ECO:0007669"/>
    <property type="project" value="UniProtKB-EC"/>
</dbReference>
<protein>
    <recommendedName>
        <fullName evidence="3">CTP synthase (glutamine hydrolyzing)</fullName>
        <ecNumber evidence="3">6.3.4.2</ecNumber>
    </recommendedName>
</protein>
<keyword evidence="5" id="KW-0547">Nucleotide-binding</keyword>
<dbReference type="CDD" id="cd01746">
    <property type="entry name" value="GATase1_CTP_Synthase"/>
    <property type="match status" value="1"/>
</dbReference>
<dbReference type="InterPro" id="IPR017926">
    <property type="entry name" value="GATASE"/>
</dbReference>
<evidence type="ECO:0000256" key="8">
    <source>
        <dbReference type="ARBA" id="ARBA00022975"/>
    </source>
</evidence>
<dbReference type="EMBL" id="LCCN01000028">
    <property type="protein sequence ID" value="KKS30895.1"/>
    <property type="molecule type" value="Genomic_DNA"/>
</dbReference>
<evidence type="ECO:0000256" key="4">
    <source>
        <dbReference type="ARBA" id="ARBA00022598"/>
    </source>
</evidence>
<organism evidence="11 12">
    <name type="scientific">Candidatus Amesbacteria bacterium GW2011_GWA2_42_12</name>
    <dbReference type="NCBI Taxonomy" id="1618356"/>
    <lineage>
        <taxon>Bacteria</taxon>
        <taxon>Candidatus Amesiibacteriota</taxon>
    </lineage>
</organism>
<evidence type="ECO:0000256" key="1">
    <source>
        <dbReference type="ARBA" id="ARBA00005171"/>
    </source>
</evidence>
<feature type="domain" description="Glutamine amidotransferase" evidence="10">
    <location>
        <begin position="45"/>
        <end position="274"/>
    </location>
</feature>
<evidence type="ECO:0000256" key="9">
    <source>
        <dbReference type="ARBA" id="ARBA00047781"/>
    </source>
</evidence>
<name>A0A0G0Y274_9BACT</name>
<dbReference type="EC" id="6.3.4.2" evidence="3"/>